<dbReference type="SUPFAM" id="SSF101874">
    <property type="entry name" value="YceI-like"/>
    <property type="match status" value="1"/>
</dbReference>
<evidence type="ECO:0000256" key="1">
    <source>
        <dbReference type="SAM" id="MobiDB-lite"/>
    </source>
</evidence>
<keyword evidence="5" id="KW-1185">Reference proteome</keyword>
<dbReference type="InterPro" id="IPR007372">
    <property type="entry name" value="Lipid/polyisoprenoid-bd_YceI"/>
</dbReference>
<reference evidence="4 5" key="1">
    <citation type="submission" date="2023-08" db="EMBL/GenBank/DDBJ databases">
        <title>The whole genome sequence of Lysobacter yananisis.</title>
        <authorList>
            <person name="Sun H."/>
        </authorList>
    </citation>
    <scope>NUCLEOTIDE SEQUENCE [LARGE SCALE GENOMIC DNA]</scope>
    <source>
        <strain evidence="4 5">SNNU513</strain>
    </source>
</reference>
<dbReference type="PANTHER" id="PTHR34406:SF1">
    <property type="entry name" value="PROTEIN YCEI"/>
    <property type="match status" value="1"/>
</dbReference>
<evidence type="ECO:0000259" key="3">
    <source>
        <dbReference type="SMART" id="SM00867"/>
    </source>
</evidence>
<feature type="domain" description="Lipid/polyisoprenoid-binding YceI-like" evidence="3">
    <location>
        <begin position="75"/>
        <end position="242"/>
    </location>
</feature>
<feature type="compositionally biased region" description="Low complexity" evidence="1">
    <location>
        <begin position="39"/>
        <end position="69"/>
    </location>
</feature>
<dbReference type="Proteomes" id="UP001229313">
    <property type="component" value="Chromosome"/>
</dbReference>
<accession>A0ABY9P986</accession>
<sequence length="294" mass="30230">MSLNRPCAIVLAALVALAGAASAAPAGAAPAGAQQAAAAPADARQPAAAATAQPTATATDAQAETTPAAKSDPGTYGFDPVHTRVMFALSHAGFSQAIGTVSGAAGTLRFDPADWRGARLDVQVPLTRLNLGDGKWNKAALARNLLDGKRWPTARFVSERIEPAAGDPQRFQVCGTLSLHGVDGPLCLQVRFNQLKRHPLPPFHRTAGFSATGTLSRAAFGIDAWKSVIGDEVELRIEAEAVRDKYVGDSPQGAADAAAGADAAPDSDSDPDSVRPDPAPPTPANAQPEPEPSR</sequence>
<dbReference type="Gene3D" id="2.40.128.110">
    <property type="entry name" value="Lipid/polyisoprenoid-binding, YceI-like"/>
    <property type="match status" value="1"/>
</dbReference>
<organism evidence="4 5">
    <name type="scientific">Lysobacter yananisis</name>
    <dbReference type="NCBI Taxonomy" id="1003114"/>
    <lineage>
        <taxon>Bacteria</taxon>
        <taxon>Pseudomonadati</taxon>
        <taxon>Pseudomonadota</taxon>
        <taxon>Gammaproteobacteria</taxon>
        <taxon>Lysobacterales</taxon>
        <taxon>Lysobacteraceae</taxon>
        <taxon>Lysobacter</taxon>
    </lineage>
</organism>
<feature type="signal peptide" evidence="2">
    <location>
        <begin position="1"/>
        <end position="23"/>
    </location>
</feature>
<dbReference type="InterPro" id="IPR036761">
    <property type="entry name" value="TTHA0802/YceI-like_sf"/>
</dbReference>
<dbReference type="EMBL" id="CP133568">
    <property type="protein sequence ID" value="WMT03464.1"/>
    <property type="molecule type" value="Genomic_DNA"/>
</dbReference>
<feature type="chain" id="PRO_5046762862" evidence="2">
    <location>
        <begin position="24"/>
        <end position="294"/>
    </location>
</feature>
<dbReference type="SMART" id="SM00867">
    <property type="entry name" value="YceI"/>
    <property type="match status" value="1"/>
</dbReference>
<protein>
    <submittedName>
        <fullName evidence="4">YceI family protein</fullName>
    </submittedName>
</protein>
<dbReference type="PANTHER" id="PTHR34406">
    <property type="entry name" value="PROTEIN YCEI"/>
    <property type="match status" value="1"/>
</dbReference>
<feature type="region of interest" description="Disordered" evidence="1">
    <location>
        <begin position="246"/>
        <end position="294"/>
    </location>
</feature>
<proteinExistence type="predicted"/>
<name>A0ABY9P986_9GAMM</name>
<gene>
    <name evidence="4" type="ORF">RDV84_01010</name>
</gene>
<feature type="region of interest" description="Disordered" evidence="1">
    <location>
        <begin position="39"/>
        <end position="75"/>
    </location>
</feature>
<evidence type="ECO:0000313" key="5">
    <source>
        <dbReference type="Proteomes" id="UP001229313"/>
    </source>
</evidence>
<dbReference type="Pfam" id="PF04264">
    <property type="entry name" value="YceI"/>
    <property type="match status" value="1"/>
</dbReference>
<evidence type="ECO:0000313" key="4">
    <source>
        <dbReference type="EMBL" id="WMT03464.1"/>
    </source>
</evidence>
<feature type="compositionally biased region" description="Low complexity" evidence="1">
    <location>
        <begin position="249"/>
        <end position="264"/>
    </location>
</feature>
<evidence type="ECO:0000256" key="2">
    <source>
        <dbReference type="SAM" id="SignalP"/>
    </source>
</evidence>
<keyword evidence="2" id="KW-0732">Signal</keyword>